<dbReference type="Proteomes" id="UP000192220">
    <property type="component" value="Unplaced"/>
</dbReference>
<accession>A0A2I4C1C8</accession>
<evidence type="ECO:0000313" key="3">
    <source>
        <dbReference type="RefSeq" id="XP_013873796.1"/>
    </source>
</evidence>
<dbReference type="PANTHER" id="PTHR31453">
    <property type="entry name" value="TRANSMEMBRANE PROTEIN 236"/>
    <property type="match status" value="1"/>
</dbReference>
<dbReference type="InParanoid" id="A0A2I4C1C8"/>
<dbReference type="CTD" id="653567"/>
<dbReference type="PANTHER" id="PTHR31453:SF2">
    <property type="entry name" value="TRANSMEMBRANE PROTEIN 236"/>
    <property type="match status" value="1"/>
</dbReference>
<dbReference type="KEGG" id="alim:106524513"/>
<feature type="transmembrane region" description="Helical" evidence="1">
    <location>
        <begin position="9"/>
        <end position="27"/>
    </location>
</feature>
<feature type="transmembrane region" description="Helical" evidence="1">
    <location>
        <begin position="90"/>
        <end position="109"/>
    </location>
</feature>
<dbReference type="AlphaFoldDB" id="A0A2I4C1C8"/>
<reference evidence="3" key="1">
    <citation type="submission" date="2025-08" db="UniProtKB">
        <authorList>
            <consortium name="RefSeq"/>
        </authorList>
    </citation>
    <scope>IDENTIFICATION</scope>
    <source>
        <strain evidence="3">Quisiro</strain>
        <tissue evidence="3">Liver</tissue>
    </source>
</reference>
<keyword evidence="1" id="KW-1133">Transmembrane helix</keyword>
<dbReference type="OrthoDB" id="10068368at2759"/>
<keyword evidence="2" id="KW-1185">Reference proteome</keyword>
<sequence length="154" mass="17566">MPSGKTVKYILYEVLQFAALIVPVLVITERFASLKSYMDGQQNMTTYWLVVAVSIAYVTSVTLLVWVPLKYVILKQRKFITEISHWRPTALAYLILCTLPCFAILIAGSKDQVDDYHFSELPVSLVLFSLICVDVIERIRSRRLTGKCKARTCQ</sequence>
<keyword evidence="1 3" id="KW-0812">Transmembrane</keyword>
<name>A0A2I4C1C8_AUSLI</name>
<evidence type="ECO:0000313" key="2">
    <source>
        <dbReference type="Proteomes" id="UP000192220"/>
    </source>
</evidence>
<organism evidence="2 3">
    <name type="scientific">Austrofundulus limnaeus</name>
    <name type="common">Annual killifish</name>
    <dbReference type="NCBI Taxonomy" id="52670"/>
    <lineage>
        <taxon>Eukaryota</taxon>
        <taxon>Metazoa</taxon>
        <taxon>Chordata</taxon>
        <taxon>Craniata</taxon>
        <taxon>Vertebrata</taxon>
        <taxon>Euteleostomi</taxon>
        <taxon>Actinopterygii</taxon>
        <taxon>Neopterygii</taxon>
        <taxon>Teleostei</taxon>
        <taxon>Neoteleostei</taxon>
        <taxon>Acanthomorphata</taxon>
        <taxon>Ovalentaria</taxon>
        <taxon>Atherinomorphae</taxon>
        <taxon>Cyprinodontiformes</taxon>
        <taxon>Rivulidae</taxon>
        <taxon>Austrofundulus</taxon>
    </lineage>
</organism>
<evidence type="ECO:0000256" key="1">
    <source>
        <dbReference type="SAM" id="Phobius"/>
    </source>
</evidence>
<feature type="transmembrane region" description="Helical" evidence="1">
    <location>
        <begin position="121"/>
        <end position="139"/>
    </location>
</feature>
<dbReference type="RefSeq" id="XP_013873796.1">
    <property type="nucleotide sequence ID" value="XM_014018342.1"/>
</dbReference>
<keyword evidence="1" id="KW-0472">Membrane</keyword>
<dbReference type="STRING" id="52670.A0A2I4C1C8"/>
<protein>
    <submittedName>
        <fullName evidence="3">Transmembrane protein 236</fullName>
    </submittedName>
</protein>
<feature type="transmembrane region" description="Helical" evidence="1">
    <location>
        <begin position="47"/>
        <end position="69"/>
    </location>
</feature>
<gene>
    <name evidence="3" type="primary">tmem236</name>
</gene>
<proteinExistence type="predicted"/>
<dbReference type="InterPro" id="IPR020394">
    <property type="entry name" value="Uncharacterised_FAM23-like_TM"/>
</dbReference>